<keyword evidence="6" id="KW-0378">Hydrolase</keyword>
<dbReference type="InterPro" id="IPR011990">
    <property type="entry name" value="TPR-like_helical_dom_sf"/>
</dbReference>
<dbReference type="Pfam" id="PF05761">
    <property type="entry name" value="5_nucleotid"/>
    <property type="match status" value="3"/>
</dbReference>
<dbReference type="GO" id="GO:0046872">
    <property type="term" value="F:metal ion binding"/>
    <property type="evidence" value="ECO:0007669"/>
    <property type="project" value="UniProtKB-KW"/>
</dbReference>
<accession>A0A498S635</accession>
<dbReference type="InterPro" id="IPR008380">
    <property type="entry name" value="HAD-SF_hydro_IG_5-nucl"/>
</dbReference>
<comment type="subcellular location">
    <subcellularLocation>
        <location evidence="1">Cell projection</location>
        <location evidence="1">Cilium</location>
    </subcellularLocation>
</comment>
<keyword evidence="5" id="KW-0677">Repeat</keyword>
<proteinExistence type="inferred from homology"/>
<name>A0A498S635_ACAVI</name>
<protein>
    <submittedName>
        <fullName evidence="11">Uncharacterized protein</fullName>
    </submittedName>
</protein>
<evidence type="ECO:0000256" key="4">
    <source>
        <dbReference type="ARBA" id="ARBA00022723"/>
    </source>
</evidence>
<dbReference type="InterPro" id="IPR036412">
    <property type="entry name" value="HAD-like_sf"/>
</dbReference>
<dbReference type="GO" id="GO:0003735">
    <property type="term" value="F:structural constituent of ribosome"/>
    <property type="evidence" value="ECO:0007669"/>
    <property type="project" value="InterPro"/>
</dbReference>
<comment type="similarity">
    <text evidence="2">Belongs to the IFT56 family.</text>
</comment>
<evidence type="ECO:0000256" key="6">
    <source>
        <dbReference type="ARBA" id="ARBA00022801"/>
    </source>
</evidence>
<dbReference type="GO" id="GO:0030992">
    <property type="term" value="C:intraciliary transport particle B"/>
    <property type="evidence" value="ECO:0007669"/>
    <property type="project" value="TreeGrafter"/>
</dbReference>
<keyword evidence="4" id="KW-0479">Metal-binding</keyword>
<dbReference type="GO" id="GO:0120170">
    <property type="term" value="F:intraciliary transport particle B binding"/>
    <property type="evidence" value="ECO:0007669"/>
    <property type="project" value="TreeGrafter"/>
</dbReference>
<dbReference type="SUPFAM" id="SSF48452">
    <property type="entry name" value="TPR-like"/>
    <property type="match status" value="3"/>
</dbReference>
<evidence type="ECO:0000313" key="12">
    <source>
        <dbReference type="Proteomes" id="UP000276991"/>
    </source>
</evidence>
<dbReference type="InterPro" id="IPR010729">
    <property type="entry name" value="Ribosomal_uL29_mit"/>
</dbReference>
<keyword evidence="9" id="KW-0966">Cell projection</keyword>
<dbReference type="EMBL" id="UPTC01000181">
    <property type="protein sequence ID" value="VBB27099.1"/>
    <property type="molecule type" value="Genomic_DNA"/>
</dbReference>
<evidence type="ECO:0000256" key="7">
    <source>
        <dbReference type="ARBA" id="ARBA00022803"/>
    </source>
</evidence>
<dbReference type="SUPFAM" id="SSF56784">
    <property type="entry name" value="HAD-like"/>
    <property type="match status" value="1"/>
</dbReference>
<dbReference type="InterPro" id="IPR038340">
    <property type="entry name" value="MRP-L47_sf"/>
</dbReference>
<keyword evidence="12" id="KW-1185">Reference proteome</keyword>
<dbReference type="AlphaFoldDB" id="A0A498S635"/>
<dbReference type="Gene3D" id="3.40.50.1000">
    <property type="entry name" value="HAD superfamily/HAD-like"/>
    <property type="match status" value="1"/>
</dbReference>
<dbReference type="PANTHER" id="PTHR14781:SF0">
    <property type="entry name" value="INTRAFLAGELLAR TRANSPORT PROTEIN 56"/>
    <property type="match status" value="1"/>
</dbReference>
<comment type="similarity">
    <text evidence="3">Belongs to the 5'(3')-deoxyribonucleotidase family.</text>
</comment>
<dbReference type="InterPro" id="IPR023214">
    <property type="entry name" value="HAD_sf"/>
</dbReference>
<feature type="region of interest" description="Disordered" evidence="10">
    <location>
        <begin position="195"/>
        <end position="214"/>
    </location>
</feature>
<dbReference type="GO" id="GO:0006412">
    <property type="term" value="P:translation"/>
    <property type="evidence" value="ECO:0007669"/>
    <property type="project" value="InterPro"/>
</dbReference>
<feature type="region of interest" description="Disordered" evidence="10">
    <location>
        <begin position="1123"/>
        <end position="1164"/>
    </location>
</feature>
<feature type="compositionally biased region" description="Basic residues" evidence="10">
    <location>
        <begin position="203"/>
        <end position="214"/>
    </location>
</feature>
<reference evidence="11 12" key="1">
    <citation type="submission" date="2018-08" db="EMBL/GenBank/DDBJ databases">
        <authorList>
            <person name="Laetsch R D."/>
            <person name="Stevens L."/>
            <person name="Kumar S."/>
            <person name="Blaxter L. M."/>
        </authorList>
    </citation>
    <scope>NUCLEOTIDE SEQUENCE [LARGE SCALE GENOMIC DNA]</scope>
</reference>
<dbReference type="GO" id="GO:0097546">
    <property type="term" value="C:ciliary base"/>
    <property type="evidence" value="ECO:0007669"/>
    <property type="project" value="TreeGrafter"/>
</dbReference>
<dbReference type="GO" id="GO:0016787">
    <property type="term" value="F:hydrolase activity"/>
    <property type="evidence" value="ECO:0007669"/>
    <property type="project" value="UniProtKB-KW"/>
</dbReference>
<gene>
    <name evidence="11" type="ORF">NAV_LOCUS1929</name>
</gene>
<evidence type="ECO:0000256" key="5">
    <source>
        <dbReference type="ARBA" id="ARBA00022737"/>
    </source>
</evidence>
<sequence length="1164" mass="134172">MFTLKRLVHRFSVSKPAVTFCTGKLNTSIPEGLREFFDDPANYGKDELDDKKKPGRPWSKDELRLKSNTDLHKLWYVLLKERNMLLTMQEACVQKAHRMPNPDRIEKVAESMRNLESVVHERNDAYFRLETGDGADPPMRTITSFAGFTYQKQATEHLTSPDKQNEKEYEVPYLDDDAYLLQKLWAEKEHAKQRDALDDEVRRRRRSKDQVKHRRSARSYISDIAQLKEVKELVSLRPTWKKSEQKLNDRKIPKLNEFLLKRDYIGAMSLLQFQSKNGNIGDLMELWLGHCAFHAGEYRKAISIYEKMLTEKNCPLEVNVYIACCFFFLGLCVEAKQYAEKGPKNALQNRLLFHLAYRLKDEKQLLVNQSNLQDTVEDQLSLAAMHYLRSHYQEAIDIYKKILISKKNFIALNVYLSLCYYKLDYYDLSLEALQLYLNENPDSAIAINLRACNHYKLYNGKTAAKELQKLQNGKISNFMFVKDLISHNTVVFSDGNAALQVFPPLIDILPEARLNLIIFYLKRDEVEAALNLVNDLDPQHPTEHLLKAITYCTISYQKKSKEHLELAQEYFRIVGESAAECDTIIGRQAMASSYFLSNQFDEVLVYLNSIKTYLHDDDTFNFNIGQALLASGNSEEAETSLLLVVDEELRKKPAYFLSLARAYIQNGKSNLAWEMYRKMKNSDDILKLLSLIANDCYRIGDYLYSAKSFDAMERIEPNPEYWEGKRGAVIGVFKLVVEQKALPVFSNRSVYLQKIRYYGFDMDFTLAIYKSPEYDILLYNNIISRLILLGYPEQLRSFPYEQDFAIRGLWFDRTFGNLLKVDGFGNILVGIHGYNYLRRTNDGTGVRNGDTIISYKSLAEDVLSAVNYVHNDSSLKSDVLQNLDKYIIKDDRIKPFLQLISAHGGRTFLLTNSNYSYTNGILSYLIGPDWTSYFDVSIVDAKKPLWFLKGTVFRQIDTATGTPKIGVHQGLLKKGDVYAGGNADDFRRLFNARDREVLYIGDHIFGDVLKSKKTKGWRTFLVIPELVKEISIWSQQHDLFEKVIELTKQVEGMYNQINVSSTQQSIQEGNAQIRVERFADLYSSSCYNLIYYPLFYFFRASMTLMPHEVNADKCIRKKKLVSASSGSRKSIKKVPHVQEDTIAATEEEPSGDVSNEGQTSSKSE</sequence>
<dbReference type="PANTHER" id="PTHR14781">
    <property type="entry name" value="INTRAFLAGELLAR TRANSPORT PROTEIN 56"/>
    <property type="match status" value="1"/>
</dbReference>
<evidence type="ECO:0000256" key="3">
    <source>
        <dbReference type="ARBA" id="ARBA00009589"/>
    </source>
</evidence>
<organism evidence="11 12">
    <name type="scientific">Acanthocheilonema viteae</name>
    <name type="common">Filarial nematode worm</name>
    <name type="synonym">Dipetalonema viteae</name>
    <dbReference type="NCBI Taxonomy" id="6277"/>
    <lineage>
        <taxon>Eukaryota</taxon>
        <taxon>Metazoa</taxon>
        <taxon>Ecdysozoa</taxon>
        <taxon>Nematoda</taxon>
        <taxon>Chromadorea</taxon>
        <taxon>Rhabditida</taxon>
        <taxon>Spirurina</taxon>
        <taxon>Spiruromorpha</taxon>
        <taxon>Filarioidea</taxon>
        <taxon>Onchocercidae</taxon>
        <taxon>Acanthocheilonema</taxon>
    </lineage>
</organism>
<feature type="compositionally biased region" description="Polar residues" evidence="10">
    <location>
        <begin position="1152"/>
        <end position="1164"/>
    </location>
</feature>
<dbReference type="GO" id="GO:0005761">
    <property type="term" value="C:mitochondrial ribosome"/>
    <property type="evidence" value="ECO:0007669"/>
    <property type="project" value="InterPro"/>
</dbReference>
<dbReference type="GO" id="GO:0035720">
    <property type="term" value="P:intraciliary anterograde transport"/>
    <property type="evidence" value="ECO:0007669"/>
    <property type="project" value="TreeGrafter"/>
</dbReference>
<keyword evidence="8" id="KW-0460">Magnesium</keyword>
<dbReference type="InterPro" id="IPR030511">
    <property type="entry name" value="TTC26"/>
</dbReference>
<evidence type="ECO:0000256" key="2">
    <source>
        <dbReference type="ARBA" id="ARBA00007834"/>
    </source>
</evidence>
<dbReference type="GO" id="GO:0035735">
    <property type="term" value="P:intraciliary transport involved in cilium assembly"/>
    <property type="evidence" value="ECO:0007669"/>
    <property type="project" value="TreeGrafter"/>
</dbReference>
<keyword evidence="7" id="KW-0802">TPR repeat</keyword>
<evidence type="ECO:0000256" key="10">
    <source>
        <dbReference type="SAM" id="MobiDB-lite"/>
    </source>
</evidence>
<evidence type="ECO:0000256" key="8">
    <source>
        <dbReference type="ARBA" id="ARBA00022842"/>
    </source>
</evidence>
<dbReference type="Gene3D" id="1.25.40.10">
    <property type="entry name" value="Tetratricopeptide repeat domain"/>
    <property type="match status" value="2"/>
</dbReference>
<evidence type="ECO:0000256" key="1">
    <source>
        <dbReference type="ARBA" id="ARBA00004138"/>
    </source>
</evidence>
<dbReference type="GO" id="GO:0036064">
    <property type="term" value="C:ciliary basal body"/>
    <property type="evidence" value="ECO:0007669"/>
    <property type="project" value="TreeGrafter"/>
</dbReference>
<evidence type="ECO:0000256" key="9">
    <source>
        <dbReference type="ARBA" id="ARBA00023273"/>
    </source>
</evidence>
<dbReference type="STRING" id="6277.A0A498S635"/>
<dbReference type="OrthoDB" id="95390at2759"/>
<dbReference type="Proteomes" id="UP000276991">
    <property type="component" value="Unassembled WGS sequence"/>
</dbReference>
<evidence type="ECO:0000313" key="11">
    <source>
        <dbReference type="EMBL" id="VBB27099.1"/>
    </source>
</evidence>
<dbReference type="Pfam" id="PF06984">
    <property type="entry name" value="MRP-L47"/>
    <property type="match status" value="1"/>
</dbReference>
<dbReference type="Gene3D" id="6.10.330.20">
    <property type="match status" value="1"/>
</dbReference>